<dbReference type="PIRSF" id="PIRSF002786">
    <property type="entry name" value="XcpX"/>
    <property type="match status" value="1"/>
</dbReference>
<dbReference type="Pfam" id="PF21687">
    <property type="entry name" value="T2SSK_1st"/>
    <property type="match status" value="1"/>
</dbReference>
<protein>
    <recommendedName>
        <fullName evidence="10">Type II secretion system protein K</fullName>
    </recommendedName>
</protein>
<keyword evidence="9 10" id="KW-0472">Membrane</keyword>
<evidence type="ECO:0000256" key="10">
    <source>
        <dbReference type="PIRNR" id="PIRNR002786"/>
    </source>
</evidence>
<dbReference type="InterPro" id="IPR005628">
    <property type="entry name" value="GspK"/>
</dbReference>
<evidence type="ECO:0000256" key="4">
    <source>
        <dbReference type="ARBA" id="ARBA00022475"/>
    </source>
</evidence>
<dbReference type="InterPro" id="IPR038072">
    <property type="entry name" value="GspK_central_sf"/>
</dbReference>
<evidence type="ECO:0000256" key="8">
    <source>
        <dbReference type="ARBA" id="ARBA00022989"/>
    </source>
</evidence>
<proteinExistence type="inferred from homology"/>
<feature type="region of interest" description="Disordered" evidence="11">
    <location>
        <begin position="145"/>
        <end position="165"/>
    </location>
</feature>
<comment type="similarity">
    <text evidence="2 10">Belongs to the GSP K family.</text>
</comment>
<evidence type="ECO:0000256" key="1">
    <source>
        <dbReference type="ARBA" id="ARBA00004533"/>
    </source>
</evidence>
<keyword evidence="8" id="KW-1133">Transmembrane helix</keyword>
<evidence type="ECO:0000313" key="14">
    <source>
        <dbReference type="Proteomes" id="UP001317822"/>
    </source>
</evidence>
<evidence type="ECO:0000259" key="12">
    <source>
        <dbReference type="Pfam" id="PF21687"/>
    </source>
</evidence>
<keyword evidence="3 10" id="KW-0813">Transport</keyword>
<sequence length="300" mass="31453">MTAVHRMTTARSTSRGAALILVLWLIVLLTALIGGFALAARVESLQGRVLVRGLVASNAARAGLEYSLTRVALPDARLQWKPDGTAHRWRFGDAQVEVKIVDENGKLDLNQAPHPLIAALIQRHGVEASEAGRIAGAIVDWRDPDPLTQPAGGAEDGDYEAAGRPYGAKDADFESVAELLQVLGMTPALFAKLEPDLTVYSGRAQPDPAYASAELLDAMGLNGADLVAQRGRPAGALPVDGALPGASMVGAGSGTYSIDSRARLPDGRQSLLRAVVRTGGGGLPGMAYVPLRWEEGASPR</sequence>
<dbReference type="InterPro" id="IPR049031">
    <property type="entry name" value="T2SSK_SAM-like_1st"/>
</dbReference>
<dbReference type="EMBL" id="AP027041">
    <property type="protein sequence ID" value="BDU15507.1"/>
    <property type="molecule type" value="Genomic_DNA"/>
</dbReference>
<comment type="subcellular location">
    <subcellularLocation>
        <location evidence="1 10">Cell inner membrane</location>
    </subcellularLocation>
</comment>
<reference evidence="13 14" key="1">
    <citation type="journal article" date="2023" name="Int. J. Syst. Evol. Microbiol.">
        <title>Physiological and genomic analyses of cobalamin (vitamin B12)-auxotrophy of Lysobacter auxotrophicus sp. nov., a methionine-auxotrophic chitinolytic bacterium isolated from chitin-treated soil.</title>
        <authorList>
            <person name="Saito A."/>
            <person name="Dohra H."/>
            <person name="Hamada M."/>
            <person name="Moriuchi R."/>
            <person name="Kotsuchibashi Y."/>
            <person name="Mori K."/>
        </authorList>
    </citation>
    <scope>NUCLEOTIDE SEQUENCE [LARGE SCALE GENOMIC DNA]</scope>
    <source>
        <strain evidence="13 14">5-21a</strain>
    </source>
</reference>
<keyword evidence="4 10" id="KW-1003">Cell membrane</keyword>
<gene>
    <name evidence="13" type="ORF">LA521A_07080</name>
</gene>
<evidence type="ECO:0000256" key="6">
    <source>
        <dbReference type="ARBA" id="ARBA00022692"/>
    </source>
</evidence>
<evidence type="ECO:0000256" key="11">
    <source>
        <dbReference type="SAM" id="MobiDB-lite"/>
    </source>
</evidence>
<keyword evidence="14" id="KW-1185">Reference proteome</keyword>
<keyword evidence="6" id="KW-0812">Transmembrane</keyword>
<dbReference type="Gene3D" id="1.10.40.60">
    <property type="entry name" value="EpsJ-like"/>
    <property type="match status" value="1"/>
</dbReference>
<organism evidence="13 14">
    <name type="scientific">Lysobacter auxotrophicus</name>
    <dbReference type="NCBI Taxonomy" id="2992573"/>
    <lineage>
        <taxon>Bacteria</taxon>
        <taxon>Pseudomonadati</taxon>
        <taxon>Pseudomonadota</taxon>
        <taxon>Gammaproteobacteria</taxon>
        <taxon>Lysobacterales</taxon>
        <taxon>Lysobacteraceae</taxon>
        <taxon>Lysobacter</taxon>
    </lineage>
</organism>
<evidence type="ECO:0000256" key="2">
    <source>
        <dbReference type="ARBA" id="ARBA00007246"/>
    </source>
</evidence>
<feature type="domain" description="T2SS protein K first SAM-like" evidence="12">
    <location>
        <begin position="110"/>
        <end position="200"/>
    </location>
</feature>
<evidence type="ECO:0000256" key="7">
    <source>
        <dbReference type="ARBA" id="ARBA00022927"/>
    </source>
</evidence>
<dbReference type="Proteomes" id="UP001317822">
    <property type="component" value="Chromosome"/>
</dbReference>
<keyword evidence="5 10" id="KW-0997">Cell inner membrane</keyword>
<dbReference type="PANTHER" id="PTHR38831">
    <property type="entry name" value="TYPE II SECRETION SYSTEM PROTEIN K"/>
    <property type="match status" value="1"/>
</dbReference>
<name>A0ABM8DAA5_9GAMM</name>
<evidence type="ECO:0000256" key="5">
    <source>
        <dbReference type="ARBA" id="ARBA00022519"/>
    </source>
</evidence>
<evidence type="ECO:0000256" key="3">
    <source>
        <dbReference type="ARBA" id="ARBA00022448"/>
    </source>
</evidence>
<keyword evidence="7" id="KW-0653">Protein transport</keyword>
<dbReference type="PANTHER" id="PTHR38831:SF2">
    <property type="entry name" value="TYPE II SECRETION SYSTEM PROTEIN K"/>
    <property type="match status" value="1"/>
</dbReference>
<evidence type="ECO:0000313" key="13">
    <source>
        <dbReference type="EMBL" id="BDU15507.1"/>
    </source>
</evidence>
<accession>A0ABM8DAA5</accession>
<dbReference type="SUPFAM" id="SSF158544">
    <property type="entry name" value="GspK insert domain-like"/>
    <property type="match status" value="1"/>
</dbReference>
<evidence type="ECO:0000256" key="9">
    <source>
        <dbReference type="ARBA" id="ARBA00023136"/>
    </source>
</evidence>